<feature type="compositionally biased region" description="Basic residues" evidence="1">
    <location>
        <begin position="1"/>
        <end position="19"/>
    </location>
</feature>
<dbReference type="Pfam" id="PF01424">
    <property type="entry name" value="R3H"/>
    <property type="match status" value="1"/>
</dbReference>
<feature type="compositionally biased region" description="Polar residues" evidence="1">
    <location>
        <begin position="229"/>
        <end position="243"/>
    </location>
</feature>
<dbReference type="Gene3D" id="3.30.1370.50">
    <property type="entry name" value="R3H-like domain"/>
    <property type="match status" value="1"/>
</dbReference>
<dbReference type="InterPro" id="IPR000467">
    <property type="entry name" value="G_patch_dom"/>
</dbReference>
<organism evidence="5">
    <name type="scientific">Anopheles coluzzii</name>
    <name type="common">African malaria mosquito</name>
    <dbReference type="NCBI Taxonomy" id="1518534"/>
    <lineage>
        <taxon>Eukaryota</taxon>
        <taxon>Metazoa</taxon>
        <taxon>Ecdysozoa</taxon>
        <taxon>Arthropoda</taxon>
        <taxon>Hexapoda</taxon>
        <taxon>Insecta</taxon>
        <taxon>Pterygota</taxon>
        <taxon>Neoptera</taxon>
        <taxon>Endopterygota</taxon>
        <taxon>Diptera</taxon>
        <taxon>Nematocera</taxon>
        <taxon>Culicoidea</taxon>
        <taxon>Culicidae</taxon>
        <taxon>Anophelinae</taxon>
        <taxon>Anopheles</taxon>
    </lineage>
</organism>
<dbReference type="PROSITE" id="PS51061">
    <property type="entry name" value="R3H"/>
    <property type="match status" value="1"/>
</dbReference>
<dbReference type="SUPFAM" id="SSF82708">
    <property type="entry name" value="R3H domain"/>
    <property type="match status" value="1"/>
</dbReference>
<dbReference type="Pfam" id="PF01585">
    <property type="entry name" value="G-patch"/>
    <property type="match status" value="1"/>
</dbReference>
<dbReference type="VEuPathDB" id="VectorBase:ACON2_036608"/>
<dbReference type="InterPro" id="IPR001374">
    <property type="entry name" value="R3H_dom"/>
</dbReference>
<dbReference type="EnsemblMetazoa" id="ACOM037209-RA">
    <property type="protein sequence ID" value="ACOM037209-PA.1"/>
    <property type="gene ID" value="ACOM037209"/>
</dbReference>
<feature type="region of interest" description="Disordered" evidence="1">
    <location>
        <begin position="1"/>
        <end position="39"/>
    </location>
</feature>
<dbReference type="Pfam" id="PF11952">
    <property type="entry name" value="XTBD"/>
    <property type="match status" value="1"/>
</dbReference>
<dbReference type="InterPro" id="IPR036867">
    <property type="entry name" value="R3H_dom_sf"/>
</dbReference>
<dbReference type="PANTHER" id="PTHR20923:SF1">
    <property type="entry name" value="G PATCH DOMAIN AND ANKYRIN REPEAT-CONTAINING PROTEIN 1"/>
    <property type="match status" value="1"/>
</dbReference>
<evidence type="ECO:0000259" key="3">
    <source>
        <dbReference type="PROSITE" id="PS51061"/>
    </source>
</evidence>
<dbReference type="InterPro" id="IPR039146">
    <property type="entry name" value="GPANK1"/>
</dbReference>
<reference evidence="5" key="1">
    <citation type="submission" date="2022-08" db="UniProtKB">
        <authorList>
            <consortium name="EnsemblMetazoa"/>
        </authorList>
    </citation>
    <scope>IDENTIFICATION</scope>
</reference>
<feature type="domain" description="R3H" evidence="3">
    <location>
        <begin position="425"/>
        <end position="492"/>
    </location>
</feature>
<feature type="domain" description="G-patch" evidence="2">
    <location>
        <begin position="376"/>
        <end position="421"/>
    </location>
</feature>
<feature type="region of interest" description="Disordered" evidence="1">
    <location>
        <begin position="219"/>
        <end position="243"/>
    </location>
</feature>
<feature type="compositionally biased region" description="Low complexity" evidence="1">
    <location>
        <begin position="350"/>
        <end position="361"/>
    </location>
</feature>
<feature type="region of interest" description="Disordered" evidence="1">
    <location>
        <begin position="62"/>
        <end position="81"/>
    </location>
</feature>
<dbReference type="AlphaFoldDB" id="A0A8W7PSU9"/>
<name>A0A8W7PSU9_ANOCL</name>
<dbReference type="Proteomes" id="UP000075882">
    <property type="component" value="Unassembled WGS sequence"/>
</dbReference>
<feature type="region of interest" description="Disordered" evidence="1">
    <location>
        <begin position="350"/>
        <end position="373"/>
    </location>
</feature>
<feature type="region of interest" description="Disordered" evidence="1">
    <location>
        <begin position="92"/>
        <end position="112"/>
    </location>
</feature>
<evidence type="ECO:0000259" key="2">
    <source>
        <dbReference type="PROSITE" id="PS50174"/>
    </source>
</evidence>
<evidence type="ECO:0008006" key="6">
    <source>
        <dbReference type="Google" id="ProtNLM"/>
    </source>
</evidence>
<proteinExistence type="predicted"/>
<evidence type="ECO:0000256" key="1">
    <source>
        <dbReference type="SAM" id="MobiDB-lite"/>
    </source>
</evidence>
<dbReference type="PANTHER" id="PTHR20923">
    <property type="entry name" value="BAT4 PROTEIN-RELATED"/>
    <property type="match status" value="1"/>
</dbReference>
<feature type="domain" description="XRN2-binding (XTBD)" evidence="4">
    <location>
        <begin position="122"/>
        <end position="206"/>
    </location>
</feature>
<dbReference type="InterPro" id="IPR021859">
    <property type="entry name" value="XTBD"/>
</dbReference>
<protein>
    <recommendedName>
        <fullName evidence="6">G-patch domain-containing protein</fullName>
    </recommendedName>
</protein>
<dbReference type="PROSITE" id="PS50174">
    <property type="entry name" value="G_PATCH"/>
    <property type="match status" value="1"/>
</dbReference>
<evidence type="ECO:0000313" key="5">
    <source>
        <dbReference type="EnsemblMetazoa" id="ACOM037209-PA.1"/>
    </source>
</evidence>
<sequence length="523" mass="58718">LHRLLPNRTKMVKKTKRKPASAVPDEPQANESDSASEGNHIVLIKSMKKKKKFKNVQSSLVCAVPEDSPANDSDAAEKDSVEQTELLRNKKKLKKQKNLNTSDPISSDECNEASIEEEPFDIYKLRNPLEEEEHWQLRLAFLEKNQHVLSPDELVCLAQVYMNIELLRCTYPRETMEQVSKLAEGIGGEYHRKRAFMLKRTFVSASDAAACKVRRDDPSTILKAPAPTDKSTPTNEPQDSSDVPSIPTFILNCLRSDLIILNDMRHTMQMFNQVNKDGLQMEATVHTVNERVFRGSVVVGGITIAKSQECTNKLAMRIVLERAKERLSKYCYSVIRQKNATEVEGIEVVSKSSAAKSNSEEQSMEKEPDASNKLDAGNIGFQLLAKLGWSGAGLGARGDGIVNPINVEQKVGRQGLGGDSSEGAKLDRVEIRKKLQDLRDGKLAEHCIVFSNEYSKDDRKMIHEIARKLRLKSQSHGNENQGNRRLVVSLPPLRPSELLRKIIVEKDETFCKMFEVTPPTEQE</sequence>
<feature type="compositionally biased region" description="Basic and acidic residues" evidence="1">
    <location>
        <begin position="363"/>
        <end position="372"/>
    </location>
</feature>
<dbReference type="GO" id="GO:0003676">
    <property type="term" value="F:nucleic acid binding"/>
    <property type="evidence" value="ECO:0007669"/>
    <property type="project" value="UniProtKB-UniRule"/>
</dbReference>
<dbReference type="SMART" id="SM00443">
    <property type="entry name" value="G_patch"/>
    <property type="match status" value="1"/>
</dbReference>
<accession>A0A8W7PSU9</accession>
<dbReference type="PROSITE" id="PS51827">
    <property type="entry name" value="XTBD"/>
    <property type="match status" value="1"/>
</dbReference>
<dbReference type="SMART" id="SM00393">
    <property type="entry name" value="R3H"/>
    <property type="match status" value="1"/>
</dbReference>
<evidence type="ECO:0000259" key="4">
    <source>
        <dbReference type="PROSITE" id="PS51827"/>
    </source>
</evidence>